<feature type="region of interest" description="Disordered" evidence="1">
    <location>
        <begin position="1"/>
        <end position="50"/>
    </location>
</feature>
<keyword evidence="4" id="KW-1185">Reference proteome</keyword>
<dbReference type="PANTHER" id="PTHR14554">
    <property type="entry name" value="GENE, 49416-RELATED"/>
    <property type="match status" value="1"/>
</dbReference>
<dbReference type="Proteomes" id="UP000215902">
    <property type="component" value="Unassembled WGS sequence"/>
</dbReference>
<dbReference type="InterPro" id="IPR037691">
    <property type="entry name" value="C11orf98"/>
</dbReference>
<dbReference type="EMBL" id="NIVC01001467">
    <property type="protein sequence ID" value="PAA67636.1"/>
    <property type="molecule type" value="Genomic_DNA"/>
</dbReference>
<accession>A0A267F1N3</accession>
<protein>
    <submittedName>
        <fullName evidence="2">Uncharacterized protein</fullName>
    </submittedName>
</protein>
<name>A0A267F1N3_9PLAT</name>
<feature type="region of interest" description="Disordered" evidence="1">
    <location>
        <begin position="83"/>
        <end position="119"/>
    </location>
</feature>
<dbReference type="PANTHER" id="PTHR14554:SF1">
    <property type="entry name" value="CHROMOSOME 11 OPEN READING FRAME 98"/>
    <property type="match status" value="1"/>
</dbReference>
<reference evidence="2 4" key="1">
    <citation type="submission" date="2017-06" db="EMBL/GenBank/DDBJ databases">
        <title>A platform for efficient transgenesis in Macrostomum lignano, a flatworm model organism for stem cell research.</title>
        <authorList>
            <person name="Berezikov E."/>
        </authorList>
    </citation>
    <scope>NUCLEOTIDE SEQUENCE [LARGE SCALE GENOMIC DNA]</scope>
    <source>
        <strain evidence="2">DV1</strain>
        <tissue evidence="2">Whole organism</tissue>
    </source>
</reference>
<evidence type="ECO:0000256" key="1">
    <source>
        <dbReference type="SAM" id="MobiDB-lite"/>
    </source>
</evidence>
<proteinExistence type="predicted"/>
<sequence length="119" mass="13788">MGMHRDPNRKRPAHVKHNHKRHREKIKRRRAAKPPRICEIPDADLQTPGQLRKLRTNPNANIELSGKRKRKIMKQLRRELKEQVAESAMEVSATDSSNAGKKRQKKQQQAASVAMETDQ</sequence>
<evidence type="ECO:0000313" key="4">
    <source>
        <dbReference type="Proteomes" id="UP000215902"/>
    </source>
</evidence>
<organism evidence="2 4">
    <name type="scientific">Macrostomum lignano</name>
    <dbReference type="NCBI Taxonomy" id="282301"/>
    <lineage>
        <taxon>Eukaryota</taxon>
        <taxon>Metazoa</taxon>
        <taxon>Spiralia</taxon>
        <taxon>Lophotrochozoa</taxon>
        <taxon>Platyhelminthes</taxon>
        <taxon>Rhabditophora</taxon>
        <taxon>Macrostomorpha</taxon>
        <taxon>Macrostomida</taxon>
        <taxon>Macrostomidae</taxon>
        <taxon>Macrostomum</taxon>
    </lineage>
</organism>
<dbReference type="EMBL" id="NIVC01000438">
    <property type="protein sequence ID" value="PAA82990.1"/>
    <property type="molecule type" value="Genomic_DNA"/>
</dbReference>
<dbReference type="Pfam" id="PF17719">
    <property type="entry name" value="DUF5564"/>
    <property type="match status" value="1"/>
</dbReference>
<gene>
    <name evidence="2" type="ORF">BOX15_Mlig024303g4</name>
    <name evidence="3" type="ORF">BOX15_Mlig024303g7</name>
</gene>
<evidence type="ECO:0000313" key="2">
    <source>
        <dbReference type="EMBL" id="PAA67636.1"/>
    </source>
</evidence>
<dbReference type="AlphaFoldDB" id="A0A267F1N3"/>
<comment type="caution">
    <text evidence="2">The sequence shown here is derived from an EMBL/GenBank/DDBJ whole genome shotgun (WGS) entry which is preliminary data.</text>
</comment>
<evidence type="ECO:0000313" key="3">
    <source>
        <dbReference type="EMBL" id="PAA82990.1"/>
    </source>
</evidence>
<feature type="compositionally biased region" description="Basic residues" evidence="1">
    <location>
        <begin position="7"/>
        <end position="33"/>
    </location>
</feature>